<name>A0AA40DIS9_9PEZI</name>
<accession>A0AA40DIS9</accession>
<feature type="compositionally biased region" description="Polar residues" evidence="1">
    <location>
        <begin position="157"/>
        <end position="167"/>
    </location>
</feature>
<proteinExistence type="predicted"/>
<gene>
    <name evidence="2" type="ORF">B0H67DRAFT_500434</name>
</gene>
<dbReference type="EMBL" id="JAUKUA010000009">
    <property type="protein sequence ID" value="KAK0702292.1"/>
    <property type="molecule type" value="Genomic_DNA"/>
</dbReference>
<keyword evidence="3" id="KW-1185">Reference proteome</keyword>
<organism evidence="2 3">
    <name type="scientific">Lasiosphaeris hirsuta</name>
    <dbReference type="NCBI Taxonomy" id="260670"/>
    <lineage>
        <taxon>Eukaryota</taxon>
        <taxon>Fungi</taxon>
        <taxon>Dikarya</taxon>
        <taxon>Ascomycota</taxon>
        <taxon>Pezizomycotina</taxon>
        <taxon>Sordariomycetes</taxon>
        <taxon>Sordariomycetidae</taxon>
        <taxon>Sordariales</taxon>
        <taxon>Lasiosphaeriaceae</taxon>
        <taxon>Lasiosphaeris</taxon>
    </lineage>
</organism>
<feature type="compositionally biased region" description="Low complexity" evidence="1">
    <location>
        <begin position="64"/>
        <end position="83"/>
    </location>
</feature>
<dbReference type="AlphaFoldDB" id="A0AA40DIS9"/>
<sequence length="317" mass="33749">MLHRLPDKPLEVETTLKPSKFIILIFGSTAVAGKAQLARSVASALSCALYHGDSMQESSAKAASVGSSRPTTTPTTSAGSHVTPVLASLGPNRARYQRMWLSKLTRTGLLFPEASRPATEGFSGFGGTAPSSRSTSRRGSASSFTSASESPSHSSPMAQSLSESTGFSASTPTPAKPPATMLKEKPMSNENPALMVLTHPELERWHKLSIRTAVEEYGVGVIFVPLYIETEAQAKDDEDTDEDYPILRPLDPSTMTSFPATSNRSFDAYNRGIGKALDGGAQLRIDVNADVDRQTVEVINGARTLLGLTGCTEVAEK</sequence>
<feature type="region of interest" description="Disordered" evidence="1">
    <location>
        <begin position="60"/>
        <end position="86"/>
    </location>
</feature>
<feature type="compositionally biased region" description="Low complexity" evidence="1">
    <location>
        <begin position="128"/>
        <end position="156"/>
    </location>
</feature>
<comment type="caution">
    <text evidence="2">The sequence shown here is derived from an EMBL/GenBank/DDBJ whole genome shotgun (WGS) entry which is preliminary data.</text>
</comment>
<reference evidence="2" key="1">
    <citation type="submission" date="2023-06" db="EMBL/GenBank/DDBJ databases">
        <title>Genome-scale phylogeny and comparative genomics of the fungal order Sordariales.</title>
        <authorList>
            <consortium name="Lawrence Berkeley National Laboratory"/>
            <person name="Hensen N."/>
            <person name="Bonometti L."/>
            <person name="Westerberg I."/>
            <person name="Brannstrom I.O."/>
            <person name="Guillou S."/>
            <person name="Cros-Aarteil S."/>
            <person name="Calhoun S."/>
            <person name="Haridas S."/>
            <person name="Kuo A."/>
            <person name="Mondo S."/>
            <person name="Pangilinan J."/>
            <person name="Riley R."/>
            <person name="Labutti K."/>
            <person name="Andreopoulos B."/>
            <person name="Lipzen A."/>
            <person name="Chen C."/>
            <person name="Yanf M."/>
            <person name="Daum C."/>
            <person name="Ng V."/>
            <person name="Clum A."/>
            <person name="Steindorff A."/>
            <person name="Ohm R."/>
            <person name="Martin F."/>
            <person name="Silar P."/>
            <person name="Natvig D."/>
            <person name="Lalanne C."/>
            <person name="Gautier V."/>
            <person name="Ament-Velasquez S.L."/>
            <person name="Kruys A."/>
            <person name="Hutchinson M.I."/>
            <person name="Powell A.J."/>
            <person name="Barry K."/>
            <person name="Miller A.N."/>
            <person name="Grigoriev I.V."/>
            <person name="Debuchy R."/>
            <person name="Gladieux P."/>
            <person name="Thoren M.H."/>
            <person name="Johannesson H."/>
        </authorList>
    </citation>
    <scope>NUCLEOTIDE SEQUENCE</scope>
    <source>
        <strain evidence="2">SMH4607-1</strain>
    </source>
</reference>
<feature type="region of interest" description="Disordered" evidence="1">
    <location>
        <begin position="120"/>
        <end position="185"/>
    </location>
</feature>
<dbReference type="Proteomes" id="UP001172102">
    <property type="component" value="Unassembled WGS sequence"/>
</dbReference>
<evidence type="ECO:0000256" key="1">
    <source>
        <dbReference type="SAM" id="MobiDB-lite"/>
    </source>
</evidence>
<evidence type="ECO:0000313" key="3">
    <source>
        <dbReference type="Proteomes" id="UP001172102"/>
    </source>
</evidence>
<protein>
    <submittedName>
        <fullName evidence="2">Uncharacterized protein</fullName>
    </submittedName>
</protein>
<evidence type="ECO:0000313" key="2">
    <source>
        <dbReference type="EMBL" id="KAK0702292.1"/>
    </source>
</evidence>